<dbReference type="SMART" id="SM01251">
    <property type="entry name" value="KbaA"/>
    <property type="match status" value="1"/>
</dbReference>
<feature type="transmembrane region" description="Helical" evidence="2">
    <location>
        <begin position="110"/>
        <end position="126"/>
    </location>
</feature>
<evidence type="ECO:0000313" key="4">
    <source>
        <dbReference type="Proteomes" id="UP001500782"/>
    </source>
</evidence>
<evidence type="ECO:0000256" key="1">
    <source>
        <dbReference type="PIRNR" id="PIRNR029886"/>
    </source>
</evidence>
<dbReference type="EMBL" id="BAAADJ010000013">
    <property type="protein sequence ID" value="GAA0323651.1"/>
    <property type="molecule type" value="Genomic_DNA"/>
</dbReference>
<organism evidence="3 4">
    <name type="scientific">Bacillus carboniphilus</name>
    <dbReference type="NCBI Taxonomy" id="86663"/>
    <lineage>
        <taxon>Bacteria</taxon>
        <taxon>Bacillati</taxon>
        <taxon>Bacillota</taxon>
        <taxon>Bacilli</taxon>
        <taxon>Bacillales</taxon>
        <taxon>Bacillaceae</taxon>
        <taxon>Bacillus</taxon>
    </lineage>
</organism>
<name>A0ABP3FSN1_9BACI</name>
<keyword evidence="1" id="KW-1003">Cell membrane</keyword>
<feature type="transmembrane region" description="Helical" evidence="2">
    <location>
        <begin position="50"/>
        <end position="73"/>
    </location>
</feature>
<keyword evidence="2" id="KW-0812">Transmembrane</keyword>
<feature type="transmembrane region" description="Helical" evidence="2">
    <location>
        <begin position="7"/>
        <end position="30"/>
    </location>
</feature>
<keyword evidence="1 2" id="KW-0472">Membrane</keyword>
<keyword evidence="4" id="KW-1185">Reference proteome</keyword>
<accession>A0ABP3FSN1</accession>
<feature type="transmembrane region" description="Helical" evidence="2">
    <location>
        <begin position="85"/>
        <end position="104"/>
    </location>
</feature>
<protein>
    <recommendedName>
        <fullName evidence="1">KinB-signaling pathway activation protein</fullName>
    </recommendedName>
</protein>
<comment type="subcellular location">
    <subcellularLocation>
        <location evidence="1">Cell membrane</location>
    </subcellularLocation>
</comment>
<feature type="transmembrane region" description="Helical" evidence="2">
    <location>
        <begin position="133"/>
        <end position="153"/>
    </location>
</feature>
<dbReference type="PIRSF" id="PIRSF029886">
    <property type="entry name" value="KBAA"/>
    <property type="match status" value="1"/>
</dbReference>
<gene>
    <name evidence="3" type="primary">kbaA</name>
    <name evidence="3" type="ORF">GCM10008967_12720</name>
</gene>
<proteinExistence type="predicted"/>
<feature type="transmembrane region" description="Helical" evidence="2">
    <location>
        <begin position="159"/>
        <end position="183"/>
    </location>
</feature>
<evidence type="ECO:0000256" key="2">
    <source>
        <dbReference type="SAM" id="Phobius"/>
    </source>
</evidence>
<dbReference type="Proteomes" id="UP001500782">
    <property type="component" value="Unassembled WGS sequence"/>
</dbReference>
<comment type="caution">
    <text evidence="3">The sequence shown here is derived from an EMBL/GenBank/DDBJ whole genome shotgun (WGS) entry which is preliminary data.</text>
</comment>
<dbReference type="InterPro" id="IPR024164">
    <property type="entry name" value="KinB-signalling_activ"/>
</dbReference>
<comment type="function">
    <text evidence="1">Involved in the activation of the KinB signaling pathway of sporulation.</text>
</comment>
<evidence type="ECO:0000313" key="3">
    <source>
        <dbReference type="EMBL" id="GAA0323651.1"/>
    </source>
</evidence>
<dbReference type="Pfam" id="PF14089">
    <property type="entry name" value="KbaA"/>
    <property type="match status" value="1"/>
</dbReference>
<keyword evidence="1" id="KW-0749">Sporulation</keyword>
<sequence length="207" mass="23680">MTSRNWVRLFFTTLLIGGVVGVFSGFIARWEDFEWMFAPLDITEVLSSSVWLFGIGLIYSVISQMGFFSYLTVHRFGLGIFKSVLFWNMAQIILIAFALIDLVYFEYGTIAAILFVYGLIIATLKAKQTNKETFISALFFMAVVTTIELIAVLRVGNESWIYFMLIPLLACNTYQLLALPGYLERSKEEREARTERKAKLQSKTVKK</sequence>
<dbReference type="RefSeq" id="WP_343797396.1">
    <property type="nucleotide sequence ID" value="NZ_BAAADJ010000013.1"/>
</dbReference>
<reference evidence="4" key="1">
    <citation type="journal article" date="2019" name="Int. J. Syst. Evol. Microbiol.">
        <title>The Global Catalogue of Microorganisms (GCM) 10K type strain sequencing project: providing services to taxonomists for standard genome sequencing and annotation.</title>
        <authorList>
            <consortium name="The Broad Institute Genomics Platform"/>
            <consortium name="The Broad Institute Genome Sequencing Center for Infectious Disease"/>
            <person name="Wu L."/>
            <person name="Ma J."/>
        </authorList>
    </citation>
    <scope>NUCLEOTIDE SEQUENCE [LARGE SCALE GENOMIC DNA]</scope>
    <source>
        <strain evidence="4">JCM 9731</strain>
    </source>
</reference>
<keyword evidence="2" id="KW-1133">Transmembrane helix</keyword>